<reference evidence="1 2" key="1">
    <citation type="submission" date="2020-09" db="EMBL/GenBank/DDBJ databases">
        <title>De no assembly of potato wild relative species, Solanum commersonii.</title>
        <authorList>
            <person name="Cho K."/>
        </authorList>
    </citation>
    <scope>NUCLEOTIDE SEQUENCE [LARGE SCALE GENOMIC DNA]</scope>
    <source>
        <strain evidence="1">LZ3.2</strain>
        <tissue evidence="1">Leaf</tissue>
    </source>
</reference>
<dbReference type="EMBL" id="JACXVP010000002">
    <property type="protein sequence ID" value="KAG5624443.1"/>
    <property type="molecule type" value="Genomic_DNA"/>
</dbReference>
<gene>
    <name evidence="1" type="ORF">H5410_009661</name>
</gene>
<organism evidence="1 2">
    <name type="scientific">Solanum commersonii</name>
    <name type="common">Commerson's wild potato</name>
    <name type="synonym">Commerson's nightshade</name>
    <dbReference type="NCBI Taxonomy" id="4109"/>
    <lineage>
        <taxon>Eukaryota</taxon>
        <taxon>Viridiplantae</taxon>
        <taxon>Streptophyta</taxon>
        <taxon>Embryophyta</taxon>
        <taxon>Tracheophyta</taxon>
        <taxon>Spermatophyta</taxon>
        <taxon>Magnoliopsida</taxon>
        <taxon>eudicotyledons</taxon>
        <taxon>Gunneridae</taxon>
        <taxon>Pentapetalae</taxon>
        <taxon>asterids</taxon>
        <taxon>lamiids</taxon>
        <taxon>Solanales</taxon>
        <taxon>Solanaceae</taxon>
        <taxon>Solanoideae</taxon>
        <taxon>Solaneae</taxon>
        <taxon>Solanum</taxon>
    </lineage>
</organism>
<sequence>MRLTSFYTTVDITGAVQDYLEHYYLSTKPRYPKTLEHKVCPKLTCFTVTSCKSHKPQRQQPLLQPHLQLQEPSVHPLYQLPSHIVPFGPYSRSG</sequence>
<protein>
    <submittedName>
        <fullName evidence="1">Uncharacterized protein</fullName>
    </submittedName>
</protein>
<name>A0A9J6AJD8_SOLCO</name>
<comment type="caution">
    <text evidence="1">The sequence shown here is derived from an EMBL/GenBank/DDBJ whole genome shotgun (WGS) entry which is preliminary data.</text>
</comment>
<evidence type="ECO:0000313" key="2">
    <source>
        <dbReference type="Proteomes" id="UP000824120"/>
    </source>
</evidence>
<evidence type="ECO:0000313" key="1">
    <source>
        <dbReference type="EMBL" id="KAG5624443.1"/>
    </source>
</evidence>
<keyword evidence="2" id="KW-1185">Reference proteome</keyword>
<dbReference type="AlphaFoldDB" id="A0A9J6AJD8"/>
<dbReference type="Proteomes" id="UP000824120">
    <property type="component" value="Chromosome 2"/>
</dbReference>
<proteinExistence type="predicted"/>
<accession>A0A9J6AJD8</accession>